<dbReference type="STRING" id="560819.SAMN05428998_102167"/>
<dbReference type="GO" id="GO:0000271">
    <property type="term" value="P:polysaccharide biosynthetic process"/>
    <property type="evidence" value="ECO:0007669"/>
    <property type="project" value="InterPro"/>
</dbReference>
<dbReference type="GO" id="GO:0015774">
    <property type="term" value="P:polysaccharide transport"/>
    <property type="evidence" value="ECO:0007669"/>
    <property type="project" value="InterPro"/>
</dbReference>
<organism evidence="1 2">
    <name type="scientific">Tistlia consotensis USBA 355</name>
    <dbReference type="NCBI Taxonomy" id="560819"/>
    <lineage>
        <taxon>Bacteria</taxon>
        <taxon>Pseudomonadati</taxon>
        <taxon>Pseudomonadota</taxon>
        <taxon>Alphaproteobacteria</taxon>
        <taxon>Rhodospirillales</taxon>
        <taxon>Rhodovibrionaceae</taxon>
        <taxon>Tistlia</taxon>
    </lineage>
</organism>
<evidence type="ECO:0000313" key="2">
    <source>
        <dbReference type="Proteomes" id="UP000192917"/>
    </source>
</evidence>
<gene>
    <name evidence="1" type="ORF">SAMN05428998_102167</name>
</gene>
<protein>
    <submittedName>
        <fullName evidence="1">Capsule polysaccharide biosynthesis protein</fullName>
    </submittedName>
</protein>
<evidence type="ECO:0000313" key="1">
    <source>
        <dbReference type="EMBL" id="SME98379.1"/>
    </source>
</evidence>
<dbReference type="Pfam" id="PF05159">
    <property type="entry name" value="Capsule_synth"/>
    <property type="match status" value="1"/>
</dbReference>
<sequence length="581" mass="63326">MAAREAAKALKARLRSLPGMRQVRMARLRHIARHGGHPDWRRLIGDDWPAWEAARGAAAGPRVLVATGIGGHLGLAGLDALLGVALTLRGAQVDFLLCDEALPACQMAEAGWYPDPARFVRKGPSELCGQCYAPAAAGFRSSGLAVETYDGWLSEADRRLAADLAARTPAEGLAAVRLDDAPLGEQALAGALRFFAKGSLAGEPSGEAVLRRFLHAALLTYLAMKRLVSERGYEVVVAHHGIYVPQGPAALGAAAGGARIVTWNPAYRRHCFIFSHDDTYHHTLMAEPAEAWQDLALSPAQEAEIVGYLKSRWTGSGDWIFFHERPTFDGSAIGRELGLDPEKPTIGLLTNVVWDAQLHYPANAFGSMMEWVEASIRAFAERPDLQLAIRVHPAEIRGTPASRQRVVEEIGKRFSRLPENVFIVPPESPISTYALLELCDSALIYGTKMGVELTAMGIPTIVAGEAWIRNKGLTRDADSPAHYRELLESLPAGRRLDRETVARARRYAYHFFFRRMIPLPFMEPTGGWPPYRPELSGLAALRPGATPGLDTVCDGILEGRPFVFPAERQQPAAVPTPAEAR</sequence>
<dbReference type="SUPFAM" id="SSF53756">
    <property type="entry name" value="UDP-Glycosyltransferase/glycogen phosphorylase"/>
    <property type="match status" value="1"/>
</dbReference>
<name>A0A1Y6B8H2_9PROT</name>
<keyword evidence="2" id="KW-1185">Reference proteome</keyword>
<accession>A0A1Y6B8H2</accession>
<dbReference type="EMBL" id="FWZX01000002">
    <property type="protein sequence ID" value="SME98379.1"/>
    <property type="molecule type" value="Genomic_DNA"/>
</dbReference>
<proteinExistence type="predicted"/>
<dbReference type="Proteomes" id="UP000192917">
    <property type="component" value="Unassembled WGS sequence"/>
</dbReference>
<dbReference type="InterPro" id="IPR007833">
    <property type="entry name" value="Capsule_polysaccharide_synth"/>
</dbReference>
<dbReference type="RefSeq" id="WP_200808399.1">
    <property type="nucleotide sequence ID" value="NZ_FWZX01000002.1"/>
</dbReference>
<dbReference type="AlphaFoldDB" id="A0A1Y6B8H2"/>
<reference evidence="1 2" key="1">
    <citation type="submission" date="2017-04" db="EMBL/GenBank/DDBJ databases">
        <authorList>
            <person name="Afonso C.L."/>
            <person name="Miller P.J."/>
            <person name="Scott M.A."/>
            <person name="Spackman E."/>
            <person name="Goraichik I."/>
            <person name="Dimitrov K.M."/>
            <person name="Suarez D.L."/>
            <person name="Swayne D.E."/>
        </authorList>
    </citation>
    <scope>NUCLEOTIDE SEQUENCE [LARGE SCALE GENOMIC DNA]</scope>
    <source>
        <strain evidence="1 2">USBA 355</strain>
    </source>
</reference>